<dbReference type="OrthoDB" id="9805604at2"/>
<sequence>MALLDAAEIERRARRIRCLFLDIDGVLTDGKLYIGPNGEETKTNYVRDGYGIKHGIRLGLQIAVISGRPSESMRQRLQFLGVQHIALDTEDKEPAYLRIRDALKLTDADCAHLGDDAPDVPVMRRVGLAMTVADAHDSARAVAHWVSRYNGGHGAVREAIDLILGAQQRRPW</sequence>
<reference evidence="13 14" key="1">
    <citation type="submission" date="2016-10" db="EMBL/GenBank/DDBJ databases">
        <authorList>
            <person name="de Groot N.N."/>
        </authorList>
    </citation>
    <scope>NUCLEOTIDE SEQUENCE [LARGE SCALE GENOMIC DNA]</scope>
    <source>
        <strain evidence="13 14">DSM 23609</strain>
    </source>
</reference>
<name>A0A1I2K565_9GAMM</name>
<dbReference type="Gene3D" id="3.40.50.1000">
    <property type="entry name" value="HAD superfamily/HAD-like"/>
    <property type="match status" value="1"/>
</dbReference>
<dbReference type="InterPro" id="IPR010023">
    <property type="entry name" value="KdsC_fam"/>
</dbReference>
<dbReference type="EC" id="3.1.3.45" evidence="5 11"/>
<comment type="subunit">
    <text evidence="4 11">Homotetramer.</text>
</comment>
<evidence type="ECO:0000313" key="13">
    <source>
        <dbReference type="EMBL" id="SFF61320.1"/>
    </source>
</evidence>
<dbReference type="AlphaFoldDB" id="A0A1I2K565"/>
<feature type="binding site" evidence="12">
    <location>
        <position position="22"/>
    </location>
    <ligand>
        <name>Mg(2+)</name>
        <dbReference type="ChEBI" id="CHEBI:18420"/>
    </ligand>
</feature>
<feature type="binding site" evidence="12">
    <location>
        <position position="24"/>
    </location>
    <ligand>
        <name>substrate</name>
    </ligand>
</feature>
<dbReference type="Pfam" id="PF08282">
    <property type="entry name" value="Hydrolase_3"/>
    <property type="match status" value="1"/>
</dbReference>
<evidence type="ECO:0000256" key="5">
    <source>
        <dbReference type="ARBA" id="ARBA00013066"/>
    </source>
</evidence>
<dbReference type="STRING" id="1076937.SAMN04488120_11256"/>
<dbReference type="SFLD" id="SFLDG01138">
    <property type="entry name" value="C1.6.2:_Deoxy-d-mannose-octulo"/>
    <property type="match status" value="1"/>
</dbReference>
<evidence type="ECO:0000256" key="7">
    <source>
        <dbReference type="ARBA" id="ARBA00022723"/>
    </source>
</evidence>
<dbReference type="SUPFAM" id="SSF56784">
    <property type="entry name" value="HAD-like"/>
    <property type="match status" value="1"/>
</dbReference>
<comment type="cofactor">
    <cofactor evidence="2 11 12">
        <name>Mg(2+)</name>
        <dbReference type="ChEBI" id="CHEBI:18420"/>
    </cofactor>
</comment>
<dbReference type="CDD" id="cd01630">
    <property type="entry name" value="HAD_KDO-like"/>
    <property type="match status" value="1"/>
</dbReference>
<dbReference type="PANTHER" id="PTHR21485">
    <property type="entry name" value="HAD SUPERFAMILY MEMBERS CMAS AND KDSC"/>
    <property type="match status" value="1"/>
</dbReference>
<evidence type="ECO:0000256" key="10">
    <source>
        <dbReference type="ARBA" id="ARBA00031051"/>
    </source>
</evidence>
<dbReference type="GO" id="GO:0046872">
    <property type="term" value="F:metal ion binding"/>
    <property type="evidence" value="ECO:0007669"/>
    <property type="project" value="UniProtKB-UniRule"/>
</dbReference>
<comment type="similarity">
    <text evidence="3 11">Belongs to the KdsC family.</text>
</comment>
<evidence type="ECO:0000256" key="11">
    <source>
        <dbReference type="PIRNR" id="PIRNR006118"/>
    </source>
</evidence>
<dbReference type="InterPro" id="IPR036412">
    <property type="entry name" value="HAD-like_sf"/>
</dbReference>
<dbReference type="NCBIfam" id="TIGR01670">
    <property type="entry name" value="KdsC-phosphatas"/>
    <property type="match status" value="1"/>
</dbReference>
<dbReference type="InterPro" id="IPR023214">
    <property type="entry name" value="HAD_sf"/>
</dbReference>
<evidence type="ECO:0000256" key="2">
    <source>
        <dbReference type="ARBA" id="ARBA00001946"/>
    </source>
</evidence>
<evidence type="ECO:0000256" key="9">
    <source>
        <dbReference type="ARBA" id="ARBA00022842"/>
    </source>
</evidence>
<keyword evidence="8 11" id="KW-0378">Hydrolase</keyword>
<dbReference type="InterPro" id="IPR050793">
    <property type="entry name" value="CMP-NeuNAc_synthase"/>
</dbReference>
<dbReference type="GO" id="GO:0008781">
    <property type="term" value="F:N-acylneuraminate cytidylyltransferase activity"/>
    <property type="evidence" value="ECO:0007669"/>
    <property type="project" value="TreeGrafter"/>
</dbReference>
<dbReference type="FunFam" id="3.40.50.1000:FF:000029">
    <property type="entry name" value="3-deoxy-D-manno-octulosonate 8-phosphate phosphatase KdsC"/>
    <property type="match status" value="1"/>
</dbReference>
<dbReference type="PIRSF" id="PIRSF006118">
    <property type="entry name" value="KDO8-P_Ptase"/>
    <property type="match status" value="1"/>
</dbReference>
<dbReference type="RefSeq" id="WP_091535081.1">
    <property type="nucleotide sequence ID" value="NZ_FOOC01000012.1"/>
</dbReference>
<keyword evidence="11" id="KW-0448">Lipopolysaccharide biosynthesis</keyword>
<dbReference type="GO" id="GO:0019143">
    <property type="term" value="F:3-deoxy-manno-octulosonate-8-phosphatase activity"/>
    <property type="evidence" value="ECO:0007669"/>
    <property type="project" value="UniProtKB-UniRule"/>
</dbReference>
<evidence type="ECO:0000256" key="6">
    <source>
        <dbReference type="ARBA" id="ARBA00020092"/>
    </source>
</evidence>
<dbReference type="GO" id="GO:0009103">
    <property type="term" value="P:lipopolysaccharide biosynthetic process"/>
    <property type="evidence" value="ECO:0007669"/>
    <property type="project" value="UniProtKB-UniRule"/>
</dbReference>
<evidence type="ECO:0000256" key="1">
    <source>
        <dbReference type="ARBA" id="ARBA00000898"/>
    </source>
</evidence>
<dbReference type="SFLD" id="SFLDG01136">
    <property type="entry name" value="C1.6:_Phosphoserine_Phosphatas"/>
    <property type="match status" value="1"/>
</dbReference>
<accession>A0A1I2K565</accession>
<comment type="catalytic activity">
    <reaction evidence="1 11">
        <text>3-deoxy-alpha-D-manno-2-octulosonate-8-phosphate + H2O = 3-deoxy-alpha-D-manno-oct-2-ulosonate + phosphate</text>
        <dbReference type="Rhea" id="RHEA:11500"/>
        <dbReference type="ChEBI" id="CHEBI:15377"/>
        <dbReference type="ChEBI" id="CHEBI:43474"/>
        <dbReference type="ChEBI" id="CHEBI:85985"/>
        <dbReference type="ChEBI" id="CHEBI:85986"/>
        <dbReference type="EC" id="3.1.3.45"/>
    </reaction>
</comment>
<feature type="binding site" evidence="12">
    <location>
        <position position="115"/>
    </location>
    <ligand>
        <name>Mg(2+)</name>
        <dbReference type="ChEBI" id="CHEBI:18420"/>
    </ligand>
</feature>
<comment type="function">
    <text evidence="11">Catalyzes the hydrolysis of 3-deoxy-D-manno-octulosonate 8-phosphate (KDO 8-P) to 3-deoxy-D-manno-octulosonate (KDO) and inorganic phosphate.</text>
</comment>
<protein>
    <recommendedName>
        <fullName evidence="6 11">3-deoxy-D-manno-octulosonate 8-phosphate phosphatase KdsC</fullName>
        <ecNumber evidence="5 11">3.1.3.45</ecNumber>
    </recommendedName>
    <alternativeName>
        <fullName evidence="10 11">KDO 8-P phosphatase</fullName>
    </alternativeName>
</protein>
<keyword evidence="7 11" id="KW-0479">Metal-binding</keyword>
<evidence type="ECO:0000256" key="8">
    <source>
        <dbReference type="ARBA" id="ARBA00022801"/>
    </source>
</evidence>
<evidence type="ECO:0000313" key="14">
    <source>
        <dbReference type="Proteomes" id="UP000199771"/>
    </source>
</evidence>
<dbReference type="PANTHER" id="PTHR21485:SF3">
    <property type="entry name" value="N-ACYLNEURAMINATE CYTIDYLYLTRANSFERASE"/>
    <property type="match status" value="1"/>
</dbReference>
<proteinExistence type="inferred from homology"/>
<dbReference type="Proteomes" id="UP000199771">
    <property type="component" value="Unassembled WGS sequence"/>
</dbReference>
<evidence type="ECO:0000256" key="12">
    <source>
        <dbReference type="PIRSR" id="PIRSR006118-2"/>
    </source>
</evidence>
<keyword evidence="9 11" id="KW-0460">Magnesium</keyword>
<dbReference type="SFLD" id="SFLDS00003">
    <property type="entry name" value="Haloacid_Dehalogenase"/>
    <property type="match status" value="1"/>
</dbReference>
<evidence type="ECO:0000256" key="3">
    <source>
        <dbReference type="ARBA" id="ARBA00005893"/>
    </source>
</evidence>
<keyword evidence="14" id="KW-1185">Reference proteome</keyword>
<organism evidence="13 14">
    <name type="scientific">Fontimonas thermophila</name>
    <dbReference type="NCBI Taxonomy" id="1076937"/>
    <lineage>
        <taxon>Bacteria</taxon>
        <taxon>Pseudomonadati</taxon>
        <taxon>Pseudomonadota</taxon>
        <taxon>Gammaproteobacteria</taxon>
        <taxon>Nevskiales</taxon>
        <taxon>Nevskiaceae</taxon>
        <taxon>Fontimonas</taxon>
    </lineage>
</organism>
<evidence type="ECO:0000256" key="4">
    <source>
        <dbReference type="ARBA" id="ARBA00011881"/>
    </source>
</evidence>
<dbReference type="EMBL" id="FOOC01000012">
    <property type="protein sequence ID" value="SFF61320.1"/>
    <property type="molecule type" value="Genomic_DNA"/>
</dbReference>
<gene>
    <name evidence="13" type="ORF">SAMN04488120_11256</name>
</gene>